<dbReference type="EMBL" id="AK360519">
    <property type="protein sequence ID" value="BAJ91728.1"/>
    <property type="molecule type" value="mRNA"/>
</dbReference>
<dbReference type="AlphaFoldDB" id="F2D9F7"/>
<sequence length="90" mass="9862">MGDLPLDGPPIFRFSSSMLSWMLTSLWPSEASLSTTFLPHSSSGSAKDDVSSLLMIPRSLPLNSSDEGLPQLKHLIAHLRVRTIANSNWI</sequence>
<accession>F2D9F7</accession>
<name>F2D9F7_HORVV</name>
<reference evidence="1" key="1">
    <citation type="journal article" date="2011" name="Plant Physiol.">
        <title>Comprehensive sequence analysis of 24,783 barley full-length cDNAs derived from 12 clone libraries.</title>
        <authorList>
            <person name="Matsumoto T."/>
            <person name="Tanaka T."/>
            <person name="Sakai H."/>
            <person name="Amano N."/>
            <person name="Kanamori H."/>
            <person name="Kurita K."/>
            <person name="Kikuta A."/>
            <person name="Kamiya K."/>
            <person name="Yamamoto M."/>
            <person name="Ikawa H."/>
            <person name="Fujii N."/>
            <person name="Hori K."/>
            <person name="Itoh T."/>
            <person name="Sato K."/>
        </authorList>
    </citation>
    <scope>NUCLEOTIDE SEQUENCE</scope>
    <source>
        <tissue evidence="1">Shoot</tissue>
    </source>
</reference>
<evidence type="ECO:0000313" key="1">
    <source>
        <dbReference type="EMBL" id="BAJ91728.1"/>
    </source>
</evidence>
<organism evidence="1">
    <name type="scientific">Hordeum vulgare subsp. vulgare</name>
    <name type="common">Domesticated barley</name>
    <dbReference type="NCBI Taxonomy" id="112509"/>
    <lineage>
        <taxon>Eukaryota</taxon>
        <taxon>Viridiplantae</taxon>
        <taxon>Streptophyta</taxon>
        <taxon>Embryophyta</taxon>
        <taxon>Tracheophyta</taxon>
        <taxon>Spermatophyta</taxon>
        <taxon>Magnoliopsida</taxon>
        <taxon>Liliopsida</taxon>
        <taxon>Poales</taxon>
        <taxon>Poaceae</taxon>
        <taxon>BOP clade</taxon>
        <taxon>Pooideae</taxon>
        <taxon>Triticodae</taxon>
        <taxon>Triticeae</taxon>
        <taxon>Hordeinae</taxon>
        <taxon>Hordeum</taxon>
    </lineage>
</organism>
<protein>
    <submittedName>
        <fullName evidence="1">Predicted protein</fullName>
    </submittedName>
</protein>
<proteinExistence type="evidence at transcript level"/>